<organism evidence="1 2">
    <name type="scientific">Methylogaea oryzae</name>
    <dbReference type="NCBI Taxonomy" id="1295382"/>
    <lineage>
        <taxon>Bacteria</taxon>
        <taxon>Pseudomonadati</taxon>
        <taxon>Pseudomonadota</taxon>
        <taxon>Gammaproteobacteria</taxon>
        <taxon>Methylococcales</taxon>
        <taxon>Methylococcaceae</taxon>
        <taxon>Methylogaea</taxon>
    </lineage>
</organism>
<dbReference type="KEGG" id="moz:MoryE10_27430"/>
<gene>
    <name evidence="1" type="ORF">MoryE10_27430</name>
</gene>
<evidence type="ECO:0000313" key="1">
    <source>
        <dbReference type="EMBL" id="BBL72137.1"/>
    </source>
</evidence>
<dbReference type="Proteomes" id="UP000824988">
    <property type="component" value="Chromosome"/>
</dbReference>
<reference evidence="1" key="1">
    <citation type="submission" date="2019-06" db="EMBL/GenBank/DDBJ databases">
        <title>Complete genome sequence of Methylogaea oryzae strain JCM16910.</title>
        <authorList>
            <person name="Asakawa S."/>
        </authorList>
    </citation>
    <scope>NUCLEOTIDE SEQUENCE</scope>
    <source>
        <strain evidence="1">E10</strain>
    </source>
</reference>
<name>A0A8D4VRW1_9GAMM</name>
<evidence type="ECO:0000313" key="2">
    <source>
        <dbReference type="Proteomes" id="UP000824988"/>
    </source>
</evidence>
<protein>
    <submittedName>
        <fullName evidence="1">Uncharacterized protein</fullName>
    </submittedName>
</protein>
<keyword evidence="2" id="KW-1185">Reference proteome</keyword>
<dbReference type="EMBL" id="AP019782">
    <property type="protein sequence ID" value="BBL72137.1"/>
    <property type="molecule type" value="Genomic_DNA"/>
</dbReference>
<dbReference type="AlphaFoldDB" id="A0A8D4VRW1"/>
<sequence>MKRPPFEARDFGKPLEKGLVRAWGACATHIVTPRPAQFLSEAHRHACTQYMAWWLLRMVFTSKRVNPRYNRMRIAATLATWAHLAPPDAPCPLDRLAFERMAIDALHLLKMRGEV</sequence>
<accession>A0A8D4VRW1</accession>
<proteinExistence type="predicted"/>
<dbReference type="RefSeq" id="WP_082411404.1">
    <property type="nucleotide sequence ID" value="NZ_AP019782.1"/>
</dbReference>